<dbReference type="AlphaFoldDB" id="A0A484GRV1"/>
<reference evidence="1 2" key="1">
    <citation type="journal article" date="2018" name="Genomics">
        <title>Molecular footprints of inshore aquatic adaptation in Indo-Pacific humpback dolphin (Sousa chinensis).</title>
        <authorList>
            <person name="Ming Y."/>
            <person name="Jian J."/>
            <person name="Yu F."/>
            <person name="Yu X."/>
            <person name="Wang J."/>
            <person name="Liu W."/>
        </authorList>
    </citation>
    <scope>NUCLEOTIDE SEQUENCE [LARGE SCALE GENOMIC DNA]</scope>
    <source>
        <strain evidence="1">MY-2018</strain>
        <tissue evidence="1">Skin</tissue>
    </source>
</reference>
<name>A0A484GRV1_SOUCH</name>
<dbReference type="Proteomes" id="UP000295264">
    <property type="component" value="Unassembled WGS sequence"/>
</dbReference>
<evidence type="ECO:0000313" key="2">
    <source>
        <dbReference type="Proteomes" id="UP000295264"/>
    </source>
</evidence>
<gene>
    <name evidence="1" type="ORF">DBR06_SOUSAS110478</name>
</gene>
<protein>
    <submittedName>
        <fullName evidence="1">Uncharacterized protein</fullName>
    </submittedName>
</protein>
<proteinExistence type="predicted"/>
<sequence length="147" mass="15783">MKVSKPDQFYWRRQALAPLRKPTPSFGISKPYFGNFWESGSGVAPCWARMGPGPPSHHLHLVLMPAEPSYPGSRAGSPGAEGPPLIVFVSKGSRLAGAEPSPRFPQERRRGVFQSNDQNVLASPAALRSGPAHFCLDACWGGVGMAT</sequence>
<organism evidence="1 2">
    <name type="scientific">Sousa chinensis</name>
    <name type="common">Indo-pacific humpbacked dolphin</name>
    <name type="synonym">Steno chinensis</name>
    <dbReference type="NCBI Taxonomy" id="103600"/>
    <lineage>
        <taxon>Eukaryota</taxon>
        <taxon>Metazoa</taxon>
        <taxon>Chordata</taxon>
        <taxon>Craniata</taxon>
        <taxon>Vertebrata</taxon>
        <taxon>Euteleostomi</taxon>
        <taxon>Mammalia</taxon>
        <taxon>Eutheria</taxon>
        <taxon>Laurasiatheria</taxon>
        <taxon>Artiodactyla</taxon>
        <taxon>Whippomorpha</taxon>
        <taxon>Cetacea</taxon>
        <taxon>Odontoceti</taxon>
        <taxon>Delphinidae</taxon>
        <taxon>Sousa</taxon>
    </lineage>
</organism>
<accession>A0A484GRV1</accession>
<dbReference type="EMBL" id="QWLN02004798">
    <property type="protein sequence ID" value="TEA38564.1"/>
    <property type="molecule type" value="Genomic_DNA"/>
</dbReference>
<comment type="caution">
    <text evidence="1">The sequence shown here is derived from an EMBL/GenBank/DDBJ whole genome shotgun (WGS) entry which is preliminary data.</text>
</comment>
<evidence type="ECO:0000313" key="1">
    <source>
        <dbReference type="EMBL" id="TEA38564.1"/>
    </source>
</evidence>
<keyword evidence="2" id="KW-1185">Reference proteome</keyword>